<dbReference type="InterPro" id="IPR002509">
    <property type="entry name" value="NODB_dom"/>
</dbReference>
<dbReference type="PATRIC" id="fig|45065.4.peg.28"/>
<protein>
    <submittedName>
        <fullName evidence="4">Polysaccharide deacetylase</fullName>
    </submittedName>
</protein>
<dbReference type="PANTHER" id="PTHR10587">
    <property type="entry name" value="GLYCOSYL TRANSFERASE-RELATED"/>
    <property type="match status" value="1"/>
</dbReference>
<gene>
    <name evidence="4" type="ORF">Lgee_0025</name>
</gene>
<evidence type="ECO:0000256" key="2">
    <source>
        <dbReference type="ARBA" id="ARBA00022801"/>
    </source>
</evidence>
<dbReference type="EMBL" id="LNYC01000001">
    <property type="protein sequence ID" value="KTD04841.1"/>
    <property type="molecule type" value="Genomic_DNA"/>
</dbReference>
<evidence type="ECO:0000313" key="5">
    <source>
        <dbReference type="Proteomes" id="UP000054785"/>
    </source>
</evidence>
<evidence type="ECO:0000313" key="4">
    <source>
        <dbReference type="EMBL" id="KTD04841.1"/>
    </source>
</evidence>
<dbReference type="SUPFAM" id="SSF88713">
    <property type="entry name" value="Glycoside hydrolase/deacetylase"/>
    <property type="match status" value="1"/>
</dbReference>
<dbReference type="PROSITE" id="PS51677">
    <property type="entry name" value="NODB"/>
    <property type="match status" value="1"/>
</dbReference>
<evidence type="ECO:0000259" key="3">
    <source>
        <dbReference type="PROSITE" id="PS51677"/>
    </source>
</evidence>
<dbReference type="PANTHER" id="PTHR10587:SF133">
    <property type="entry name" value="CHITIN DEACETYLASE 1-RELATED"/>
    <property type="match status" value="1"/>
</dbReference>
<name>A0A0W0UBH1_9GAMM</name>
<dbReference type="GO" id="GO:0016020">
    <property type="term" value="C:membrane"/>
    <property type="evidence" value="ECO:0007669"/>
    <property type="project" value="TreeGrafter"/>
</dbReference>
<accession>A0A0W0UBH1</accession>
<keyword evidence="5" id="KW-1185">Reference proteome</keyword>
<keyword evidence="1" id="KW-0479">Metal-binding</keyword>
<dbReference type="InterPro" id="IPR011330">
    <property type="entry name" value="Glyco_hydro/deAcase_b/a-brl"/>
</dbReference>
<sequence length="297" mass="33912">MRTVARVKCIDNHIHYQRILALLLCVFMMVFARHAFAETREIAITIDDLPFVGSTNGDAKKLQREHDRFMAMLQSLTDRNVPATGFIIANSIEKGQWELLEAFRNAGMTLGNHTWSHKSLGTMAADKYIADVSKADSVLTPIMTTPKYFRYPYLAEGRGEKRESVHAWLSEHDYTIAPVTVDSKDFIFNNQLYAIAYRARERNLPALKKRYLAYIWRQTERAEAHAFKRHPGVSRQILLIHANLLNSHALGDIIDMYQSHGYKVVSLDEIMAGEHPATEKKVNPIDGIRDGVMEKLI</sequence>
<dbReference type="GO" id="GO:0005975">
    <property type="term" value="P:carbohydrate metabolic process"/>
    <property type="evidence" value="ECO:0007669"/>
    <property type="project" value="InterPro"/>
</dbReference>
<reference evidence="4 5" key="1">
    <citation type="submission" date="2015-11" db="EMBL/GenBank/DDBJ databases">
        <title>Genomic analysis of 38 Legionella species identifies large and diverse effector repertoires.</title>
        <authorList>
            <person name="Burstein D."/>
            <person name="Amaro F."/>
            <person name="Zusman T."/>
            <person name="Lifshitz Z."/>
            <person name="Cohen O."/>
            <person name="Gilbert J.A."/>
            <person name="Pupko T."/>
            <person name="Shuman H.A."/>
            <person name="Segal G."/>
        </authorList>
    </citation>
    <scope>NUCLEOTIDE SEQUENCE [LARGE SCALE GENOMIC DNA]</scope>
    <source>
        <strain evidence="4 5">ATCC 49504</strain>
    </source>
</reference>
<keyword evidence="2" id="KW-0378">Hydrolase</keyword>
<feature type="domain" description="NodB homology" evidence="3">
    <location>
        <begin position="40"/>
        <end position="265"/>
    </location>
</feature>
<dbReference type="AlphaFoldDB" id="A0A0W0UBH1"/>
<dbReference type="Gene3D" id="3.20.20.370">
    <property type="entry name" value="Glycoside hydrolase/deacetylase"/>
    <property type="match status" value="1"/>
</dbReference>
<dbReference type="GO" id="GO:0016810">
    <property type="term" value="F:hydrolase activity, acting on carbon-nitrogen (but not peptide) bonds"/>
    <property type="evidence" value="ECO:0007669"/>
    <property type="project" value="InterPro"/>
</dbReference>
<dbReference type="GO" id="GO:0046872">
    <property type="term" value="F:metal ion binding"/>
    <property type="evidence" value="ECO:0007669"/>
    <property type="project" value="UniProtKB-KW"/>
</dbReference>
<dbReference type="STRING" id="45065.Lgee_0025"/>
<proteinExistence type="predicted"/>
<comment type="caution">
    <text evidence="4">The sequence shown here is derived from an EMBL/GenBank/DDBJ whole genome shotgun (WGS) entry which is preliminary data.</text>
</comment>
<dbReference type="InterPro" id="IPR050248">
    <property type="entry name" value="Polysacc_deacetylase_ArnD"/>
</dbReference>
<dbReference type="Proteomes" id="UP000054785">
    <property type="component" value="Unassembled WGS sequence"/>
</dbReference>
<organism evidence="4 5">
    <name type="scientific">Legionella geestiana</name>
    <dbReference type="NCBI Taxonomy" id="45065"/>
    <lineage>
        <taxon>Bacteria</taxon>
        <taxon>Pseudomonadati</taxon>
        <taxon>Pseudomonadota</taxon>
        <taxon>Gammaproteobacteria</taxon>
        <taxon>Legionellales</taxon>
        <taxon>Legionellaceae</taxon>
        <taxon>Legionella</taxon>
    </lineage>
</organism>
<dbReference type="Pfam" id="PF01522">
    <property type="entry name" value="Polysacc_deac_1"/>
    <property type="match status" value="1"/>
</dbReference>
<evidence type="ECO:0000256" key="1">
    <source>
        <dbReference type="ARBA" id="ARBA00022723"/>
    </source>
</evidence>